<reference evidence="3" key="1">
    <citation type="journal article" date="2014" name="Front. Microbiol.">
        <title>High frequency of phylogenetically diverse reductive dehalogenase-homologous genes in deep subseafloor sedimentary metagenomes.</title>
        <authorList>
            <person name="Kawai M."/>
            <person name="Futagami T."/>
            <person name="Toyoda A."/>
            <person name="Takaki Y."/>
            <person name="Nishi S."/>
            <person name="Hori S."/>
            <person name="Arai W."/>
            <person name="Tsubouchi T."/>
            <person name="Morono Y."/>
            <person name="Uchiyama I."/>
            <person name="Ito T."/>
            <person name="Fujiyama A."/>
            <person name="Inagaki F."/>
            <person name="Takami H."/>
        </authorList>
    </citation>
    <scope>NUCLEOTIDE SEQUENCE</scope>
    <source>
        <strain evidence="3">Expedition CK06-06</strain>
    </source>
</reference>
<dbReference type="InterPro" id="IPR001296">
    <property type="entry name" value="Glyco_trans_1"/>
</dbReference>
<dbReference type="PANTHER" id="PTHR46401:SF2">
    <property type="entry name" value="GLYCOSYLTRANSFERASE WBBK-RELATED"/>
    <property type="match status" value="1"/>
</dbReference>
<comment type="caution">
    <text evidence="3">The sequence shown here is derived from an EMBL/GenBank/DDBJ whole genome shotgun (WGS) entry which is preliminary data.</text>
</comment>
<gene>
    <name evidence="3" type="ORF">S01H1_25230</name>
</gene>
<protein>
    <recommendedName>
        <fullName evidence="2">Glycosyl transferase family 1 domain-containing protein</fullName>
    </recommendedName>
</protein>
<dbReference type="PANTHER" id="PTHR46401">
    <property type="entry name" value="GLYCOSYLTRANSFERASE WBBK-RELATED"/>
    <property type="match status" value="1"/>
</dbReference>
<evidence type="ECO:0000259" key="2">
    <source>
        <dbReference type="Pfam" id="PF00534"/>
    </source>
</evidence>
<dbReference type="AlphaFoldDB" id="X0TIU1"/>
<feature type="domain" description="Glycosyl transferase family 1" evidence="2">
    <location>
        <begin position="9"/>
        <end position="110"/>
    </location>
</feature>
<evidence type="ECO:0000256" key="1">
    <source>
        <dbReference type="ARBA" id="ARBA00022679"/>
    </source>
</evidence>
<dbReference type="InterPro" id="IPR029044">
    <property type="entry name" value="Nucleotide-diphossugar_trans"/>
</dbReference>
<dbReference type="GO" id="GO:0016757">
    <property type="term" value="F:glycosyltransferase activity"/>
    <property type="evidence" value="ECO:0007669"/>
    <property type="project" value="InterPro"/>
</dbReference>
<dbReference type="Gene3D" id="3.40.50.2000">
    <property type="entry name" value="Glycogen Phosphorylase B"/>
    <property type="match status" value="2"/>
</dbReference>
<sequence>RKIQEYQQAGRNIRHVGNLTKEQLYKEYQAATVYFYPTNFLEVSCITAMECMACGLPMIFNGIGALPETYGPAPAGKMEDPKFQKGMIDTLFKLLNSEQVQKNYREAGLKKARRLKWSSLAKTWEKSFYSMFKERNNPETLAKRFEDESNFIAQSKLVNSPLFIDEISYTDPVKMTVVMPNCRGQETAELAIKIFREKAHAKHDYIVIGNGVELKAEGGLAGDNIKILNYAESIGVTKAWNNGIKLAQTEHIAIANDDVFMMDGWDVQLLGVMDAYDIDMISPNEH</sequence>
<proteinExistence type="predicted"/>
<dbReference type="SUPFAM" id="SSF53448">
    <property type="entry name" value="Nucleotide-diphospho-sugar transferases"/>
    <property type="match status" value="1"/>
</dbReference>
<evidence type="ECO:0000313" key="3">
    <source>
        <dbReference type="EMBL" id="GAF88077.1"/>
    </source>
</evidence>
<feature type="non-terminal residue" evidence="3">
    <location>
        <position position="1"/>
    </location>
</feature>
<dbReference type="SUPFAM" id="SSF53756">
    <property type="entry name" value="UDP-Glycosyltransferase/glycogen phosphorylase"/>
    <property type="match status" value="1"/>
</dbReference>
<dbReference type="GO" id="GO:0009103">
    <property type="term" value="P:lipopolysaccharide biosynthetic process"/>
    <property type="evidence" value="ECO:0007669"/>
    <property type="project" value="TreeGrafter"/>
</dbReference>
<feature type="non-terminal residue" evidence="3">
    <location>
        <position position="286"/>
    </location>
</feature>
<dbReference type="EMBL" id="BARS01015216">
    <property type="protein sequence ID" value="GAF88077.1"/>
    <property type="molecule type" value="Genomic_DNA"/>
</dbReference>
<keyword evidence="1" id="KW-0808">Transferase</keyword>
<name>X0TIU1_9ZZZZ</name>
<dbReference type="Pfam" id="PF00534">
    <property type="entry name" value="Glycos_transf_1"/>
    <property type="match status" value="1"/>
</dbReference>
<organism evidence="3">
    <name type="scientific">marine sediment metagenome</name>
    <dbReference type="NCBI Taxonomy" id="412755"/>
    <lineage>
        <taxon>unclassified sequences</taxon>
        <taxon>metagenomes</taxon>
        <taxon>ecological metagenomes</taxon>
    </lineage>
</organism>
<accession>X0TIU1</accession>
<dbReference type="CDD" id="cd00761">
    <property type="entry name" value="Glyco_tranf_GTA_type"/>
    <property type="match status" value="1"/>
</dbReference>
<dbReference type="Gene3D" id="3.90.550.10">
    <property type="entry name" value="Spore Coat Polysaccharide Biosynthesis Protein SpsA, Chain A"/>
    <property type="match status" value="1"/>
</dbReference>